<keyword evidence="2" id="KW-1185">Reference proteome</keyword>
<proteinExistence type="predicted"/>
<comment type="caution">
    <text evidence="1">The sequence shown here is derived from an EMBL/GenBank/DDBJ whole genome shotgun (WGS) entry which is preliminary data.</text>
</comment>
<dbReference type="EMBL" id="JAHBCL010000016">
    <property type="protein sequence ID" value="MBS7527093.1"/>
    <property type="molecule type" value="Genomic_DNA"/>
</dbReference>
<evidence type="ECO:0000313" key="1">
    <source>
        <dbReference type="EMBL" id="MBS7527093.1"/>
    </source>
</evidence>
<reference evidence="1 2" key="1">
    <citation type="submission" date="2021-05" db="EMBL/GenBank/DDBJ databases">
        <title>Fusibacter ferrireducens sp. nov., an anaerobic, sulfur- and Fe-reducing bacterium isolated from the mangrove sediment.</title>
        <authorList>
            <person name="Qiu D."/>
        </authorList>
    </citation>
    <scope>NUCLEOTIDE SEQUENCE [LARGE SCALE GENOMIC DNA]</scope>
    <source>
        <strain evidence="1 2">DSM 12116</strain>
    </source>
</reference>
<dbReference type="Proteomes" id="UP000746471">
    <property type="component" value="Unassembled WGS sequence"/>
</dbReference>
<dbReference type="InterPro" id="IPR036176">
    <property type="entry name" value="E2_sf"/>
</dbReference>
<accession>A0ABS5PPK0</accession>
<dbReference type="RefSeq" id="WP_213236953.1">
    <property type="nucleotide sequence ID" value="NZ_JAHBCL010000016.1"/>
</dbReference>
<protein>
    <recommendedName>
        <fullName evidence="3">FlgN protein</fullName>
    </recommendedName>
</protein>
<evidence type="ECO:0008006" key="3">
    <source>
        <dbReference type="Google" id="ProtNLM"/>
    </source>
</evidence>
<organism evidence="1 2">
    <name type="scientific">Fusibacter paucivorans</name>
    <dbReference type="NCBI Taxonomy" id="76009"/>
    <lineage>
        <taxon>Bacteria</taxon>
        <taxon>Bacillati</taxon>
        <taxon>Bacillota</taxon>
        <taxon>Clostridia</taxon>
        <taxon>Eubacteriales</taxon>
        <taxon>Eubacteriales Family XII. Incertae Sedis</taxon>
        <taxon>Fusibacter</taxon>
    </lineage>
</organism>
<gene>
    <name evidence="1" type="ORF">KHM83_10410</name>
</gene>
<evidence type="ECO:0000313" key="2">
    <source>
        <dbReference type="Proteomes" id="UP000746471"/>
    </source>
</evidence>
<name>A0ABS5PPK0_9FIRM</name>
<dbReference type="SUPFAM" id="SSF109843">
    <property type="entry name" value="CAPPD, an extracellular domain of amyloid beta A4 protein"/>
    <property type="match status" value="1"/>
</dbReference>
<sequence length="162" mass="19175">MNTQRNLAELKKKKDEIIADMKACITYAPDQVNDLLCLMERYIKAETEERQRLIGQIRRCMDGEIYDNPFEAYYCYSIDDIERFDQILSSFINQSKGLGYRQLELETEVQQVVKQLNHLNASCRDELIDPYRREKLINLFEEVGKLRNIDGIKGTINNQRTW</sequence>